<dbReference type="InterPro" id="IPR000868">
    <property type="entry name" value="Isochorismatase-like_dom"/>
</dbReference>
<dbReference type="EMBL" id="JANURM010000002">
    <property type="protein sequence ID" value="MDL0088290.1"/>
    <property type="molecule type" value="Genomic_DNA"/>
</dbReference>
<feature type="domain" description="Isochorismatase-like" evidence="1">
    <location>
        <begin position="13"/>
        <end position="179"/>
    </location>
</feature>
<dbReference type="PANTHER" id="PTHR47297">
    <property type="match status" value="1"/>
</dbReference>
<dbReference type="Gene3D" id="3.40.50.850">
    <property type="entry name" value="Isochorismatase-like"/>
    <property type="match status" value="1"/>
</dbReference>
<comment type="caution">
    <text evidence="2">The sequence shown here is derived from an EMBL/GenBank/DDBJ whole genome shotgun (WGS) entry which is preliminary data.</text>
</comment>
<reference evidence="2" key="2">
    <citation type="journal article" date="2023" name="Microorganisms">
        <title>Isolation and Genomic Characteristics of Cat-Borne Campylobacter felis sp. nov. and Sheep-Borne Campylobacter ovis sp. nov.</title>
        <authorList>
            <person name="Wang H."/>
            <person name="Li Y."/>
            <person name="Gu Y."/>
            <person name="Zhou G."/>
            <person name="Chen X."/>
            <person name="Zhang X."/>
            <person name="Shao Z."/>
            <person name="Zhang J."/>
            <person name="Zhang M."/>
        </authorList>
    </citation>
    <scope>NUCLEOTIDE SEQUENCE</scope>
    <source>
        <strain evidence="2">PS10</strain>
    </source>
</reference>
<evidence type="ECO:0000313" key="2">
    <source>
        <dbReference type="EMBL" id="MDL0088290.1"/>
    </source>
</evidence>
<gene>
    <name evidence="2" type="ORF">NYG85_02715</name>
</gene>
<dbReference type="CDD" id="cd00431">
    <property type="entry name" value="cysteine_hydrolases"/>
    <property type="match status" value="1"/>
</dbReference>
<keyword evidence="3" id="KW-1185">Reference proteome</keyword>
<sequence>MKLDLTALNPKNTAIISVDMINAFCKFGALSSQKCGEISQKAADFLSHAYELGFLNILLIQDLHDENSSEFLSFKKHAVKGLNECEAIDEIKNLSFYEKLMIFNKNSLSIAYNENFNAFLRQNPHIDTFVIFGVCTDLCVYSTISHLALSANEQNLKRRLIVVKDLCATFDAPNHDADFYNEFFLNHAKFAFNAEIKKLG</sequence>
<organism evidence="2 3">
    <name type="scientific">Campylobacter gastrosuis</name>
    <dbReference type="NCBI Taxonomy" id="2974576"/>
    <lineage>
        <taxon>Bacteria</taxon>
        <taxon>Pseudomonadati</taxon>
        <taxon>Campylobacterota</taxon>
        <taxon>Epsilonproteobacteria</taxon>
        <taxon>Campylobacterales</taxon>
        <taxon>Campylobacteraceae</taxon>
        <taxon>Campylobacter</taxon>
    </lineage>
</organism>
<keyword evidence="2" id="KW-0378">Hydrolase</keyword>
<dbReference type="InterPro" id="IPR036380">
    <property type="entry name" value="Isochorismatase-like_sf"/>
</dbReference>
<proteinExistence type="predicted"/>
<dbReference type="RefSeq" id="WP_284936941.1">
    <property type="nucleotide sequence ID" value="NZ_JANURM010000002.1"/>
</dbReference>
<accession>A0ABT7HMZ8</accession>
<dbReference type="GO" id="GO:0016787">
    <property type="term" value="F:hydrolase activity"/>
    <property type="evidence" value="ECO:0007669"/>
    <property type="project" value="UniProtKB-KW"/>
</dbReference>
<protein>
    <submittedName>
        <fullName evidence="2">Cysteine hydrolase</fullName>
    </submittedName>
</protein>
<evidence type="ECO:0000259" key="1">
    <source>
        <dbReference type="Pfam" id="PF00857"/>
    </source>
</evidence>
<dbReference type="Pfam" id="PF00857">
    <property type="entry name" value="Isochorismatase"/>
    <property type="match status" value="1"/>
</dbReference>
<dbReference type="PANTHER" id="PTHR47297:SF2">
    <property type="entry name" value="OS02G0606800 PROTEIN"/>
    <property type="match status" value="1"/>
</dbReference>
<reference evidence="2" key="1">
    <citation type="submission" date="2022-08" db="EMBL/GenBank/DDBJ databases">
        <authorList>
            <person name="Wang H."/>
        </authorList>
    </citation>
    <scope>NUCLEOTIDE SEQUENCE</scope>
    <source>
        <strain evidence="2">PS10</strain>
    </source>
</reference>
<name>A0ABT7HMZ8_9BACT</name>
<dbReference type="InterPro" id="IPR044717">
    <property type="entry name" value="NIC1"/>
</dbReference>
<evidence type="ECO:0000313" key="3">
    <source>
        <dbReference type="Proteomes" id="UP001173801"/>
    </source>
</evidence>
<dbReference type="Proteomes" id="UP001173801">
    <property type="component" value="Unassembled WGS sequence"/>
</dbReference>
<dbReference type="SUPFAM" id="SSF52499">
    <property type="entry name" value="Isochorismatase-like hydrolases"/>
    <property type="match status" value="1"/>
</dbReference>